<dbReference type="RefSeq" id="WP_216244689.1">
    <property type="nucleotide sequence ID" value="NZ_JABACJ020000028.1"/>
</dbReference>
<evidence type="ECO:0000259" key="5">
    <source>
        <dbReference type="PROSITE" id="PS50943"/>
    </source>
</evidence>
<dbReference type="Proteomes" id="UP000723714">
    <property type="component" value="Unassembled WGS sequence"/>
</dbReference>
<gene>
    <name evidence="6" type="ORF">HGO97_020150</name>
</gene>
<evidence type="ECO:0000256" key="3">
    <source>
        <dbReference type="ARBA" id="ARBA00023163"/>
    </source>
</evidence>
<comment type="caution">
    <text evidence="6">The sequence shown here is derived from an EMBL/GenBank/DDBJ whole genome shotgun (WGS) entry which is preliminary data.</text>
</comment>
<keyword evidence="1" id="KW-0805">Transcription regulation</keyword>
<dbReference type="InterPro" id="IPR000843">
    <property type="entry name" value="HTH_LacI"/>
</dbReference>
<dbReference type="PROSITE" id="PS50943">
    <property type="entry name" value="HTH_CROC1"/>
    <property type="match status" value="1"/>
</dbReference>
<organism evidence="6 7">
    <name type="scientific">Faecalicatena faecalis</name>
    <dbReference type="NCBI Taxonomy" id="2726362"/>
    <lineage>
        <taxon>Bacteria</taxon>
        <taxon>Bacillati</taxon>
        <taxon>Bacillota</taxon>
        <taxon>Clostridia</taxon>
        <taxon>Lachnospirales</taxon>
        <taxon>Lachnospiraceae</taxon>
        <taxon>Faecalicatena</taxon>
    </lineage>
</organism>
<feature type="domain" description="HTH cro/C1-type" evidence="5">
    <location>
        <begin position="5"/>
        <end position="53"/>
    </location>
</feature>
<dbReference type="InterPro" id="IPR025997">
    <property type="entry name" value="SBP_2_dom"/>
</dbReference>
<reference evidence="6 7" key="1">
    <citation type="submission" date="2021-06" db="EMBL/GenBank/DDBJ databases">
        <title>Faecalicatena sp. nov. isolated from porcine feces.</title>
        <authorList>
            <person name="Oh B.S."/>
            <person name="Lee J.H."/>
        </authorList>
    </citation>
    <scope>NUCLEOTIDE SEQUENCE [LARGE SCALE GENOMIC DNA]</scope>
    <source>
        <strain evidence="6 7">AGMB00832</strain>
    </source>
</reference>
<keyword evidence="3" id="KW-0804">Transcription</keyword>
<evidence type="ECO:0000313" key="7">
    <source>
        <dbReference type="Proteomes" id="UP000723714"/>
    </source>
</evidence>
<protein>
    <submittedName>
        <fullName evidence="6">LacI family transcriptional regulator</fullName>
    </submittedName>
</protein>
<keyword evidence="7" id="KW-1185">Reference proteome</keyword>
<accession>A0ABS6D948</accession>
<dbReference type="PANTHER" id="PTHR30146:SF109">
    <property type="entry name" value="HTH-TYPE TRANSCRIPTIONAL REGULATOR GALS"/>
    <property type="match status" value="1"/>
</dbReference>
<sequence length="355" mass="41649">MGNNEKRRMTLNQLAKELHVSRTTLYNILHEKGAYSEETKKRVYQALEEYNFRMNNHARNLAMNQEYKIAFVGFYSTRFGYFFDEIQAGVERAIETYEDDGLHLITRYSDREEPKRQVQDLIELEELGIENFIIFCYHYEEVSSQIEHLIETGRNVILFSRRIPGLHPLCSVGCNDYQSGRLMQELLEKFSKEGSRVQILVSEHNHRDKLVVGERLKGFYDAMEKSRKKFELLEPAWTSPVPDVERSEIRSVLKDRKPDVILDFVCNLQDAAECLKEYGKGETVLLGYDIYPEVVPFIKDSTIDAVIYQDLPLQSFRAVELMFEYVCYGKKTEKEDYYMPLNVVFAANCEYFESL</sequence>
<evidence type="ECO:0000313" key="6">
    <source>
        <dbReference type="EMBL" id="MBU3878117.1"/>
    </source>
</evidence>
<evidence type="ECO:0000259" key="4">
    <source>
        <dbReference type="PROSITE" id="PS50932"/>
    </source>
</evidence>
<dbReference type="Pfam" id="PF13407">
    <property type="entry name" value="Peripla_BP_4"/>
    <property type="match status" value="1"/>
</dbReference>
<dbReference type="PANTHER" id="PTHR30146">
    <property type="entry name" value="LACI-RELATED TRANSCRIPTIONAL REPRESSOR"/>
    <property type="match status" value="1"/>
</dbReference>
<proteinExistence type="predicted"/>
<name>A0ABS6D948_9FIRM</name>
<dbReference type="EMBL" id="JABACJ020000028">
    <property type="protein sequence ID" value="MBU3878117.1"/>
    <property type="molecule type" value="Genomic_DNA"/>
</dbReference>
<evidence type="ECO:0000256" key="2">
    <source>
        <dbReference type="ARBA" id="ARBA00023125"/>
    </source>
</evidence>
<feature type="domain" description="HTH lacI-type" evidence="4">
    <location>
        <begin position="9"/>
        <end position="63"/>
    </location>
</feature>
<dbReference type="SMART" id="SM00354">
    <property type="entry name" value="HTH_LACI"/>
    <property type="match status" value="1"/>
</dbReference>
<dbReference type="CDD" id="cd01392">
    <property type="entry name" value="HTH_LacI"/>
    <property type="match status" value="1"/>
</dbReference>
<evidence type="ECO:0000256" key="1">
    <source>
        <dbReference type="ARBA" id="ARBA00023015"/>
    </source>
</evidence>
<dbReference type="PROSITE" id="PS50932">
    <property type="entry name" value="HTH_LACI_2"/>
    <property type="match status" value="1"/>
</dbReference>
<keyword evidence="2" id="KW-0238">DNA-binding</keyword>
<dbReference type="InterPro" id="IPR001387">
    <property type="entry name" value="Cro/C1-type_HTH"/>
</dbReference>